<dbReference type="Proteomes" id="UP000278627">
    <property type="component" value="Unassembled WGS sequence"/>
</dbReference>
<dbReference type="WBParaSite" id="BPAG_0000895901-mRNA-1">
    <property type="protein sequence ID" value="BPAG_0000895901-mRNA-1"/>
    <property type="gene ID" value="BPAG_0000895901"/>
</dbReference>
<reference evidence="1 2" key="2">
    <citation type="submission" date="2018-11" db="EMBL/GenBank/DDBJ databases">
        <authorList>
            <consortium name="Pathogen Informatics"/>
        </authorList>
    </citation>
    <scope>NUCLEOTIDE SEQUENCE [LARGE SCALE GENOMIC DNA]</scope>
</reference>
<evidence type="ECO:0000313" key="3">
    <source>
        <dbReference type="WBParaSite" id="BPAG_0000895901-mRNA-1"/>
    </source>
</evidence>
<organism evidence="3">
    <name type="scientific">Brugia pahangi</name>
    <name type="common">Filarial nematode worm</name>
    <dbReference type="NCBI Taxonomy" id="6280"/>
    <lineage>
        <taxon>Eukaryota</taxon>
        <taxon>Metazoa</taxon>
        <taxon>Ecdysozoa</taxon>
        <taxon>Nematoda</taxon>
        <taxon>Chromadorea</taxon>
        <taxon>Rhabditida</taxon>
        <taxon>Spirurina</taxon>
        <taxon>Spiruromorpha</taxon>
        <taxon>Filarioidea</taxon>
        <taxon>Onchocercidae</taxon>
        <taxon>Brugia</taxon>
    </lineage>
</organism>
<protein>
    <submittedName>
        <fullName evidence="3">Ovule protein</fullName>
    </submittedName>
</protein>
<keyword evidence="2" id="KW-1185">Reference proteome</keyword>
<accession>A0A0N4TKS2</accession>
<gene>
    <name evidence="1" type="ORF">BPAG_LOCUS8921</name>
</gene>
<evidence type="ECO:0000313" key="1">
    <source>
        <dbReference type="EMBL" id="VDN90107.1"/>
    </source>
</evidence>
<sequence>MMQAEVFEMGGEDHTNPFHLTISHLANVNFIWALVCHGILMNMSSVDVQWNDPPVSSLQSDSCNSPCGLTCHIIFRSDRY</sequence>
<evidence type="ECO:0000313" key="2">
    <source>
        <dbReference type="Proteomes" id="UP000278627"/>
    </source>
</evidence>
<reference evidence="3" key="1">
    <citation type="submission" date="2017-02" db="UniProtKB">
        <authorList>
            <consortium name="WormBaseParasite"/>
        </authorList>
    </citation>
    <scope>IDENTIFICATION</scope>
</reference>
<name>A0A0N4TKS2_BRUPA</name>
<dbReference type="AlphaFoldDB" id="A0A0N4TKS2"/>
<dbReference type="EMBL" id="UZAD01013143">
    <property type="protein sequence ID" value="VDN90107.1"/>
    <property type="molecule type" value="Genomic_DNA"/>
</dbReference>
<proteinExistence type="predicted"/>